<evidence type="ECO:0000259" key="1">
    <source>
        <dbReference type="Pfam" id="PF12680"/>
    </source>
</evidence>
<evidence type="ECO:0000313" key="3">
    <source>
        <dbReference type="Proteomes" id="UP001596223"/>
    </source>
</evidence>
<evidence type="ECO:0000313" key="2">
    <source>
        <dbReference type="EMBL" id="MFC6010604.1"/>
    </source>
</evidence>
<comment type="caution">
    <text evidence="2">The sequence shown here is derived from an EMBL/GenBank/DDBJ whole genome shotgun (WGS) entry which is preliminary data.</text>
</comment>
<dbReference type="Pfam" id="PF12680">
    <property type="entry name" value="SnoaL_2"/>
    <property type="match status" value="1"/>
</dbReference>
<dbReference type="Proteomes" id="UP001596223">
    <property type="component" value="Unassembled WGS sequence"/>
</dbReference>
<dbReference type="InterPro" id="IPR032710">
    <property type="entry name" value="NTF2-like_dom_sf"/>
</dbReference>
<dbReference type="RefSeq" id="WP_378600729.1">
    <property type="nucleotide sequence ID" value="NZ_JBHSQN010000002.1"/>
</dbReference>
<gene>
    <name evidence="2" type="ORF">ACFP3H_06035</name>
</gene>
<feature type="domain" description="SnoaL-like" evidence="1">
    <location>
        <begin position="20"/>
        <end position="98"/>
    </location>
</feature>
<dbReference type="SUPFAM" id="SSF54427">
    <property type="entry name" value="NTF2-like"/>
    <property type="match status" value="1"/>
</dbReference>
<reference evidence="3" key="1">
    <citation type="journal article" date="2019" name="Int. J. Syst. Evol. Microbiol.">
        <title>The Global Catalogue of Microorganisms (GCM) 10K type strain sequencing project: providing services to taxonomists for standard genome sequencing and annotation.</title>
        <authorList>
            <consortium name="The Broad Institute Genomics Platform"/>
            <consortium name="The Broad Institute Genome Sequencing Center for Infectious Disease"/>
            <person name="Wu L."/>
            <person name="Ma J."/>
        </authorList>
    </citation>
    <scope>NUCLEOTIDE SEQUENCE [LARGE SCALE GENOMIC DNA]</scope>
    <source>
        <strain evidence="3">CCUG 36956</strain>
    </source>
</reference>
<dbReference type="Gene3D" id="3.10.450.50">
    <property type="match status" value="1"/>
</dbReference>
<name>A0ABW1JMI4_9NOCA</name>
<dbReference type="EMBL" id="JBHSQN010000002">
    <property type="protein sequence ID" value="MFC6010604.1"/>
    <property type="molecule type" value="Genomic_DNA"/>
</dbReference>
<accession>A0ABW1JMI4</accession>
<protein>
    <submittedName>
        <fullName evidence="2">YybH family protein</fullName>
    </submittedName>
</protein>
<organism evidence="2 3">
    <name type="scientific">Nocardia lasii</name>
    <dbReference type="NCBI Taxonomy" id="1616107"/>
    <lineage>
        <taxon>Bacteria</taxon>
        <taxon>Bacillati</taxon>
        <taxon>Actinomycetota</taxon>
        <taxon>Actinomycetes</taxon>
        <taxon>Mycobacteriales</taxon>
        <taxon>Nocardiaceae</taxon>
        <taxon>Nocardia</taxon>
    </lineage>
</organism>
<keyword evidence="3" id="KW-1185">Reference proteome</keyword>
<dbReference type="InterPro" id="IPR037401">
    <property type="entry name" value="SnoaL-like"/>
</dbReference>
<sequence length="134" mass="14380">MAENVRERAQRPEDLSRLVVERLNAGDVDGLVELYESDAVLALPDGVVATGVDEIRAAYTRLVAARPVFQPGPQAPVLRAGDLAMTSSRLPGGNGGTVEVARRQPDGSWRWILDQPNAPWTVTDRHPVSGLSSG</sequence>
<proteinExistence type="predicted"/>